<feature type="domain" description="ABC transporter" evidence="3">
    <location>
        <begin position="270"/>
        <end position="512"/>
    </location>
</feature>
<dbReference type="InterPro" id="IPR003439">
    <property type="entry name" value="ABC_transporter-like_ATP-bd"/>
</dbReference>
<dbReference type="SUPFAM" id="SSF52540">
    <property type="entry name" value="P-loop containing nucleoside triphosphate hydrolases"/>
    <property type="match status" value="2"/>
</dbReference>
<dbReference type="EMBL" id="BAAALS010000015">
    <property type="protein sequence ID" value="GAA1758775.1"/>
    <property type="molecule type" value="Genomic_DNA"/>
</dbReference>
<organism evidence="4 5">
    <name type="scientific">Luedemannella helvata</name>
    <dbReference type="NCBI Taxonomy" id="349315"/>
    <lineage>
        <taxon>Bacteria</taxon>
        <taxon>Bacillati</taxon>
        <taxon>Actinomycetota</taxon>
        <taxon>Actinomycetes</taxon>
        <taxon>Micromonosporales</taxon>
        <taxon>Micromonosporaceae</taxon>
        <taxon>Luedemannella</taxon>
    </lineage>
</organism>
<keyword evidence="1" id="KW-0547">Nucleotide-binding</keyword>
<dbReference type="PANTHER" id="PTHR43790">
    <property type="entry name" value="CARBOHYDRATE TRANSPORT ATP-BINDING PROTEIN MG119-RELATED"/>
    <property type="match status" value="1"/>
</dbReference>
<dbReference type="CDD" id="cd03216">
    <property type="entry name" value="ABC_Carb_Monos_I"/>
    <property type="match status" value="1"/>
</dbReference>
<dbReference type="SMART" id="SM00382">
    <property type="entry name" value="AAA"/>
    <property type="match status" value="1"/>
</dbReference>
<dbReference type="Proteomes" id="UP001500655">
    <property type="component" value="Unassembled WGS sequence"/>
</dbReference>
<keyword evidence="5" id="KW-1185">Reference proteome</keyword>
<sequence>MTATVEAPTAIVPPLLSVRGLTCRFGEVVANDEVDFDVAAGEVHAVLGENGAGKSTLMKLIYGVYQPNEGELHVDGAPVTIDSPATARSAGIGMVFQDMRLVPAFTVTENIALAMPGGGLRFNRKALSAQVAEAADRYGLPVHPDAVVRHLSIGERQRVEILKVLMAGARLLILDEPTSVLAPQEVDALFAAVSALRTAGLSIVIITHKLGEARAIADRVTVLRGGRTVLRNTDPKELTDAELVEAMVGRSVPPLAGHRERPGADTPPAVVLDGVSVTGDRGQPALRDVSLEILPGELVGVAGVAGSGQRELCEVILGQRKVTDGTVTLKETALKGGDPRQALAGGAVGVPEDPITDAVVPGLSIVEHMALADLGRFRKGLGIDWRKVNADVTAKAEKAQLRMAPGHRVMAELSGGNIQRVVLTRALGAPATVVVAAYPSRGLDIATTRRTQELLLEQRDAGAAVLVVSEDLDELLSISDRIAVLHNGHLAGVVVPGETDRYAIGQLMLGGGEVTA</sequence>
<keyword evidence="2 4" id="KW-0067">ATP-binding</keyword>
<comment type="caution">
    <text evidence="4">The sequence shown here is derived from an EMBL/GenBank/DDBJ whole genome shotgun (WGS) entry which is preliminary data.</text>
</comment>
<evidence type="ECO:0000256" key="2">
    <source>
        <dbReference type="ARBA" id="ARBA00022840"/>
    </source>
</evidence>
<dbReference type="InterPro" id="IPR027417">
    <property type="entry name" value="P-loop_NTPase"/>
</dbReference>
<evidence type="ECO:0000259" key="3">
    <source>
        <dbReference type="PROSITE" id="PS50893"/>
    </source>
</evidence>
<dbReference type="InterPro" id="IPR003593">
    <property type="entry name" value="AAA+_ATPase"/>
</dbReference>
<dbReference type="GO" id="GO:0005524">
    <property type="term" value="F:ATP binding"/>
    <property type="evidence" value="ECO:0007669"/>
    <property type="project" value="UniProtKB-KW"/>
</dbReference>
<dbReference type="InterPro" id="IPR050107">
    <property type="entry name" value="ABC_carbohydrate_import_ATPase"/>
</dbReference>
<dbReference type="RefSeq" id="WP_344082380.1">
    <property type="nucleotide sequence ID" value="NZ_BAAALS010000015.1"/>
</dbReference>
<feature type="domain" description="ABC transporter" evidence="3">
    <location>
        <begin position="16"/>
        <end position="250"/>
    </location>
</feature>
<protein>
    <submittedName>
        <fullName evidence="4">ABC transporter ATP-binding protein</fullName>
    </submittedName>
</protein>
<evidence type="ECO:0000313" key="4">
    <source>
        <dbReference type="EMBL" id="GAA1758775.1"/>
    </source>
</evidence>
<gene>
    <name evidence="4" type="ORF">GCM10009681_32470</name>
</gene>
<accession>A0ABP4WR03</accession>
<proteinExistence type="predicted"/>
<dbReference type="CDD" id="cd03215">
    <property type="entry name" value="ABC_Carb_Monos_II"/>
    <property type="match status" value="1"/>
</dbReference>
<name>A0ABP4WR03_9ACTN</name>
<dbReference type="PANTHER" id="PTHR43790:SF4">
    <property type="entry name" value="GUANOSINE IMPORT ATP-BINDING PROTEIN NUPO"/>
    <property type="match status" value="1"/>
</dbReference>
<dbReference type="PROSITE" id="PS50893">
    <property type="entry name" value="ABC_TRANSPORTER_2"/>
    <property type="match status" value="2"/>
</dbReference>
<evidence type="ECO:0000313" key="5">
    <source>
        <dbReference type="Proteomes" id="UP001500655"/>
    </source>
</evidence>
<reference evidence="5" key="1">
    <citation type="journal article" date="2019" name="Int. J. Syst. Evol. Microbiol.">
        <title>The Global Catalogue of Microorganisms (GCM) 10K type strain sequencing project: providing services to taxonomists for standard genome sequencing and annotation.</title>
        <authorList>
            <consortium name="The Broad Institute Genomics Platform"/>
            <consortium name="The Broad Institute Genome Sequencing Center for Infectious Disease"/>
            <person name="Wu L."/>
            <person name="Ma J."/>
        </authorList>
    </citation>
    <scope>NUCLEOTIDE SEQUENCE [LARGE SCALE GENOMIC DNA]</scope>
    <source>
        <strain evidence="5">JCM 13249</strain>
    </source>
</reference>
<evidence type="ECO:0000256" key="1">
    <source>
        <dbReference type="ARBA" id="ARBA00022741"/>
    </source>
</evidence>
<dbReference type="Pfam" id="PF00005">
    <property type="entry name" value="ABC_tran"/>
    <property type="match status" value="2"/>
</dbReference>
<dbReference type="Gene3D" id="3.40.50.300">
    <property type="entry name" value="P-loop containing nucleotide triphosphate hydrolases"/>
    <property type="match status" value="2"/>
</dbReference>